<proteinExistence type="predicted"/>
<sequence>MEHTPPGGAGDGAATGAGSGPLSIGGVLRVLREEFPEVTVSKIRFLETQGLVEPGRSPSGHRWFSGEDVERLRDVLRMQRDHYLPLRVIKEHLGSVAEGELPLPPTKAPQRSSPGTRRERPSDPPVRIGREQLLAAAGLTEPELMDCESHGLVSRYPDSSYDEAAVAVAGIVSELGRHGVPPRQLHAVKAAAEHQAGLLESAVASAEHPGDARTGGGAEPPGARLAALSGRLYEVFVQAALHVRPAEGPDAGNRPGE</sequence>
<dbReference type="EMBL" id="CP048882">
    <property type="protein sequence ID" value="QPP10059.1"/>
    <property type="molecule type" value="Genomic_DNA"/>
</dbReference>
<dbReference type="GO" id="GO:0003700">
    <property type="term" value="F:DNA-binding transcription factor activity"/>
    <property type="evidence" value="ECO:0007669"/>
    <property type="project" value="InterPro"/>
</dbReference>
<dbReference type="GO" id="GO:0003677">
    <property type="term" value="F:DNA binding"/>
    <property type="evidence" value="ECO:0007669"/>
    <property type="project" value="UniProtKB-KW"/>
</dbReference>
<reference evidence="5" key="1">
    <citation type="submission" date="2020-02" db="EMBL/GenBank/DDBJ databases">
        <title>Streptomyces sp. ASO4wet.</title>
        <authorList>
            <person name="Risdian C."/>
            <person name="Landwehr W."/>
            <person name="Schupp P."/>
            <person name="Wink J."/>
        </authorList>
    </citation>
    <scope>NUCLEOTIDE SEQUENCE [LARGE SCALE GENOMIC DNA]</scope>
    <source>
        <strain evidence="5">ASO4wet</strain>
    </source>
</reference>
<dbReference type="SUPFAM" id="SSF46955">
    <property type="entry name" value="Putative DNA-binding domain"/>
    <property type="match status" value="1"/>
</dbReference>
<evidence type="ECO:0000313" key="5">
    <source>
        <dbReference type="Proteomes" id="UP000595046"/>
    </source>
</evidence>
<dbReference type="AlphaFoldDB" id="A0A7T1WUW9"/>
<dbReference type="Pfam" id="PF13411">
    <property type="entry name" value="MerR_1"/>
    <property type="match status" value="1"/>
</dbReference>
<dbReference type="InterPro" id="IPR009061">
    <property type="entry name" value="DNA-bd_dom_put_sf"/>
</dbReference>
<evidence type="ECO:0000256" key="1">
    <source>
        <dbReference type="ARBA" id="ARBA00023125"/>
    </source>
</evidence>
<evidence type="ECO:0000259" key="3">
    <source>
        <dbReference type="PROSITE" id="PS50937"/>
    </source>
</evidence>
<dbReference type="Proteomes" id="UP000595046">
    <property type="component" value="Chromosome"/>
</dbReference>
<dbReference type="InterPro" id="IPR000551">
    <property type="entry name" value="MerR-type_HTH_dom"/>
</dbReference>
<dbReference type="KEGG" id="sbat:G4Z16_30665"/>
<feature type="compositionally biased region" description="Gly residues" evidence="2">
    <location>
        <begin position="7"/>
        <end position="19"/>
    </location>
</feature>
<feature type="domain" description="HTH merR-type" evidence="3">
    <location>
        <begin position="38"/>
        <end position="95"/>
    </location>
</feature>
<evidence type="ECO:0000256" key="2">
    <source>
        <dbReference type="SAM" id="MobiDB-lite"/>
    </source>
</evidence>
<evidence type="ECO:0000313" key="4">
    <source>
        <dbReference type="EMBL" id="QPP10059.1"/>
    </source>
</evidence>
<feature type="region of interest" description="Disordered" evidence="2">
    <location>
        <begin position="204"/>
        <end position="223"/>
    </location>
</feature>
<keyword evidence="5" id="KW-1185">Reference proteome</keyword>
<dbReference type="SMART" id="SM00422">
    <property type="entry name" value="HTH_MERR"/>
    <property type="match status" value="1"/>
</dbReference>
<gene>
    <name evidence="4" type="ORF">G4Z16_30665</name>
</gene>
<keyword evidence="1" id="KW-0238">DNA-binding</keyword>
<name>A0A7T1WUW9_9ACTN</name>
<dbReference type="InterPro" id="IPR047057">
    <property type="entry name" value="MerR_fam"/>
</dbReference>
<dbReference type="Gene3D" id="1.10.1660.10">
    <property type="match status" value="1"/>
</dbReference>
<dbReference type="PANTHER" id="PTHR30204:SF89">
    <property type="entry name" value="HTH MERR-TYPE DOMAIN-CONTAINING PROTEIN"/>
    <property type="match status" value="1"/>
</dbReference>
<accession>A0A7T1WUW9</accession>
<feature type="region of interest" description="Disordered" evidence="2">
    <location>
        <begin position="98"/>
        <end position="128"/>
    </location>
</feature>
<organism evidence="4 5">
    <name type="scientific">Streptomyces bathyalis</name>
    <dbReference type="NCBI Taxonomy" id="2710756"/>
    <lineage>
        <taxon>Bacteria</taxon>
        <taxon>Bacillati</taxon>
        <taxon>Actinomycetota</taxon>
        <taxon>Actinomycetes</taxon>
        <taxon>Kitasatosporales</taxon>
        <taxon>Streptomycetaceae</taxon>
        <taxon>Streptomyces</taxon>
    </lineage>
</organism>
<dbReference type="PROSITE" id="PS50937">
    <property type="entry name" value="HTH_MERR_2"/>
    <property type="match status" value="1"/>
</dbReference>
<dbReference type="PANTHER" id="PTHR30204">
    <property type="entry name" value="REDOX-CYCLING DRUG-SENSING TRANSCRIPTIONAL ACTIVATOR SOXR"/>
    <property type="match status" value="1"/>
</dbReference>
<feature type="region of interest" description="Disordered" evidence="2">
    <location>
        <begin position="1"/>
        <end position="22"/>
    </location>
</feature>
<dbReference type="RefSeq" id="WP_197353821.1">
    <property type="nucleotide sequence ID" value="NZ_CP048882.1"/>
</dbReference>
<protein>
    <submittedName>
        <fullName evidence="4">MerR family transcriptional regulator</fullName>
    </submittedName>
</protein>
<dbReference type="CDD" id="cd00592">
    <property type="entry name" value="HTH_MerR-like"/>
    <property type="match status" value="1"/>
</dbReference>